<dbReference type="OrthoDB" id="4235906at2"/>
<protein>
    <submittedName>
        <fullName evidence="2">Acyl dehydratase</fullName>
    </submittedName>
</protein>
<dbReference type="RefSeq" id="WP_092856991.1">
    <property type="nucleotide sequence ID" value="NZ_FOQH01000001.1"/>
</dbReference>
<sequence>MTHSAGEALPPIDESFPTWRMMAYGAATWDWYQVHFDHQVAASMGLPGPFVDGQQWGAIFARQLREHFGPQAFVSKMALRYHAMVFADERVTGSAEITTLRHEPGGQVAEVLHRLEKDGRPVASCRSEVRLPD</sequence>
<dbReference type="InterPro" id="IPR002539">
    <property type="entry name" value="MaoC-like_dom"/>
</dbReference>
<evidence type="ECO:0000313" key="3">
    <source>
        <dbReference type="Proteomes" id="UP000199377"/>
    </source>
</evidence>
<evidence type="ECO:0000259" key="1">
    <source>
        <dbReference type="Pfam" id="PF01575"/>
    </source>
</evidence>
<dbReference type="Gene3D" id="3.10.129.10">
    <property type="entry name" value="Hotdog Thioesterase"/>
    <property type="match status" value="1"/>
</dbReference>
<proteinExistence type="predicted"/>
<feature type="domain" description="MaoC-like" evidence="1">
    <location>
        <begin position="21"/>
        <end position="99"/>
    </location>
</feature>
<dbReference type="STRING" id="1114924.SAMN05216258_101227"/>
<organism evidence="2 3">
    <name type="scientific">Albimonas pacifica</name>
    <dbReference type="NCBI Taxonomy" id="1114924"/>
    <lineage>
        <taxon>Bacteria</taxon>
        <taxon>Pseudomonadati</taxon>
        <taxon>Pseudomonadota</taxon>
        <taxon>Alphaproteobacteria</taxon>
        <taxon>Rhodobacterales</taxon>
        <taxon>Paracoccaceae</taxon>
        <taxon>Albimonas</taxon>
    </lineage>
</organism>
<dbReference type="SUPFAM" id="SSF54637">
    <property type="entry name" value="Thioesterase/thiol ester dehydrase-isomerase"/>
    <property type="match status" value="1"/>
</dbReference>
<dbReference type="Pfam" id="PF01575">
    <property type="entry name" value="MaoC_dehydratas"/>
    <property type="match status" value="1"/>
</dbReference>
<reference evidence="2 3" key="1">
    <citation type="submission" date="2016-10" db="EMBL/GenBank/DDBJ databases">
        <authorList>
            <person name="de Groot N.N."/>
        </authorList>
    </citation>
    <scope>NUCLEOTIDE SEQUENCE [LARGE SCALE GENOMIC DNA]</scope>
    <source>
        <strain evidence="2 3">CGMCC 1.11030</strain>
    </source>
</reference>
<evidence type="ECO:0000313" key="2">
    <source>
        <dbReference type="EMBL" id="SFH63914.1"/>
    </source>
</evidence>
<accession>A0A1I3BNJ8</accession>
<keyword evidence="3" id="KW-1185">Reference proteome</keyword>
<name>A0A1I3BNJ8_9RHOB</name>
<gene>
    <name evidence="2" type="ORF">SAMN05216258_101227</name>
</gene>
<dbReference type="InterPro" id="IPR029069">
    <property type="entry name" value="HotDog_dom_sf"/>
</dbReference>
<dbReference type="Proteomes" id="UP000199377">
    <property type="component" value="Unassembled WGS sequence"/>
</dbReference>
<dbReference type="AlphaFoldDB" id="A0A1I3BNJ8"/>
<dbReference type="EMBL" id="FOQH01000001">
    <property type="protein sequence ID" value="SFH63914.1"/>
    <property type="molecule type" value="Genomic_DNA"/>
</dbReference>